<comment type="caution">
    <text evidence="1">The sequence shown here is derived from an EMBL/GenBank/DDBJ whole genome shotgun (WGS) entry which is preliminary data.</text>
</comment>
<dbReference type="EMBL" id="CM023481">
    <property type="protein sequence ID" value="KAH6943852.1"/>
    <property type="molecule type" value="Genomic_DNA"/>
</dbReference>
<protein>
    <submittedName>
        <fullName evidence="1">Uncharacterized protein</fullName>
    </submittedName>
</protein>
<evidence type="ECO:0000313" key="2">
    <source>
        <dbReference type="Proteomes" id="UP000821845"/>
    </source>
</evidence>
<accession>A0ACB7TEN0</accession>
<sequence>MEFLFQGYVSRHGDVGHFDEDGNVCVVERVKDLIRCLDVHVVPAELEQLLLSHPAVAEALVVGLPHPQMGEAPRAFVVLAEGVSADDALAQELLLHVSAPGFVLTLGRFEGSPPPAVPLSRRTGDAEAQDQRMR</sequence>
<organism evidence="1 2">
    <name type="scientific">Hyalomma asiaticum</name>
    <name type="common">Tick</name>
    <dbReference type="NCBI Taxonomy" id="266040"/>
    <lineage>
        <taxon>Eukaryota</taxon>
        <taxon>Metazoa</taxon>
        <taxon>Ecdysozoa</taxon>
        <taxon>Arthropoda</taxon>
        <taxon>Chelicerata</taxon>
        <taxon>Arachnida</taxon>
        <taxon>Acari</taxon>
        <taxon>Parasitiformes</taxon>
        <taxon>Ixodida</taxon>
        <taxon>Ixodoidea</taxon>
        <taxon>Ixodidae</taxon>
        <taxon>Hyalomminae</taxon>
        <taxon>Hyalomma</taxon>
    </lineage>
</organism>
<name>A0ACB7TEN0_HYAAI</name>
<keyword evidence="2" id="KW-1185">Reference proteome</keyword>
<reference evidence="1" key="1">
    <citation type="submission" date="2020-05" db="EMBL/GenBank/DDBJ databases">
        <title>Large-scale comparative analyses of tick genomes elucidate their genetic diversity and vector capacities.</title>
        <authorList>
            <person name="Jia N."/>
            <person name="Wang J."/>
            <person name="Shi W."/>
            <person name="Du L."/>
            <person name="Sun Y."/>
            <person name="Zhan W."/>
            <person name="Jiang J."/>
            <person name="Wang Q."/>
            <person name="Zhang B."/>
            <person name="Ji P."/>
            <person name="Sakyi L.B."/>
            <person name="Cui X."/>
            <person name="Yuan T."/>
            <person name="Jiang B."/>
            <person name="Yang W."/>
            <person name="Lam T.T.-Y."/>
            <person name="Chang Q."/>
            <person name="Ding S."/>
            <person name="Wang X."/>
            <person name="Zhu J."/>
            <person name="Ruan X."/>
            <person name="Zhao L."/>
            <person name="Wei J."/>
            <person name="Que T."/>
            <person name="Du C."/>
            <person name="Cheng J."/>
            <person name="Dai P."/>
            <person name="Han X."/>
            <person name="Huang E."/>
            <person name="Gao Y."/>
            <person name="Liu J."/>
            <person name="Shao H."/>
            <person name="Ye R."/>
            <person name="Li L."/>
            <person name="Wei W."/>
            <person name="Wang X."/>
            <person name="Wang C."/>
            <person name="Yang T."/>
            <person name="Huo Q."/>
            <person name="Li W."/>
            <person name="Guo W."/>
            <person name="Chen H."/>
            <person name="Zhou L."/>
            <person name="Ni X."/>
            <person name="Tian J."/>
            <person name="Zhou Y."/>
            <person name="Sheng Y."/>
            <person name="Liu T."/>
            <person name="Pan Y."/>
            <person name="Xia L."/>
            <person name="Li J."/>
            <person name="Zhao F."/>
            <person name="Cao W."/>
        </authorList>
    </citation>
    <scope>NUCLEOTIDE SEQUENCE</scope>
    <source>
        <strain evidence="1">Hyas-2018</strain>
    </source>
</reference>
<evidence type="ECO:0000313" key="1">
    <source>
        <dbReference type="EMBL" id="KAH6943852.1"/>
    </source>
</evidence>
<proteinExistence type="predicted"/>
<gene>
    <name evidence="1" type="ORF">HPB50_000169</name>
</gene>
<dbReference type="Proteomes" id="UP000821845">
    <property type="component" value="Chromosome 1"/>
</dbReference>